<dbReference type="Proteomes" id="UP000008367">
    <property type="component" value="Unassembled WGS sequence"/>
</dbReference>
<evidence type="ECO:0000313" key="1">
    <source>
        <dbReference type="EMBL" id="EKM31293.1"/>
    </source>
</evidence>
<reference evidence="1 2" key="1">
    <citation type="submission" date="2012-10" db="EMBL/GenBank/DDBJ databases">
        <title>Genome sequence of Vibrio Cholerae HENC-02.</title>
        <authorList>
            <person name="Eppinger M."/>
            <person name="Hasan N.A."/>
            <person name="Sengamalay N."/>
            <person name="Hine E."/>
            <person name="Su Q."/>
            <person name="Daugherty S.C."/>
            <person name="Young S."/>
            <person name="Sadzewicz L."/>
            <person name="Tallon L."/>
            <person name="Cebula T.A."/>
            <person name="Ravel J."/>
            <person name="Colwell R.R."/>
        </authorList>
    </citation>
    <scope>NUCLEOTIDE SEQUENCE [LARGE SCALE GENOMIC DNA]</scope>
    <source>
        <strain evidence="1 2">HENC-02</strain>
    </source>
</reference>
<name>A0A454CY16_VIBHA</name>
<evidence type="ECO:0000313" key="2">
    <source>
        <dbReference type="Proteomes" id="UP000008367"/>
    </source>
</evidence>
<dbReference type="EMBL" id="AJSR01001259">
    <property type="protein sequence ID" value="EKM31293.1"/>
    <property type="molecule type" value="Genomic_DNA"/>
</dbReference>
<protein>
    <submittedName>
        <fullName evidence="1">Uncharacterized protein</fullName>
    </submittedName>
</protein>
<sequence length="9" mass="1099">EVPSFFNFL</sequence>
<gene>
    <name evidence="1" type="ORF">VCHENC02_3050B</name>
</gene>
<organism evidence="1 2">
    <name type="scientific">Vibrio harveyi</name>
    <name type="common">Beneckea harveyi</name>
    <dbReference type="NCBI Taxonomy" id="669"/>
    <lineage>
        <taxon>Bacteria</taxon>
        <taxon>Pseudomonadati</taxon>
        <taxon>Pseudomonadota</taxon>
        <taxon>Gammaproteobacteria</taxon>
        <taxon>Vibrionales</taxon>
        <taxon>Vibrionaceae</taxon>
        <taxon>Vibrio</taxon>
    </lineage>
</organism>
<proteinExistence type="predicted"/>
<comment type="caution">
    <text evidence="1">The sequence shown here is derived from an EMBL/GenBank/DDBJ whole genome shotgun (WGS) entry which is preliminary data.</text>
</comment>
<accession>A0A454CY16</accession>
<feature type="non-terminal residue" evidence="1">
    <location>
        <position position="1"/>
    </location>
</feature>